<dbReference type="SUPFAM" id="SSF46626">
    <property type="entry name" value="Cytochrome c"/>
    <property type="match status" value="1"/>
</dbReference>
<feature type="transmembrane region" description="Helical" evidence="4">
    <location>
        <begin position="7"/>
        <end position="29"/>
    </location>
</feature>
<feature type="domain" description="Cytochrome c" evidence="5">
    <location>
        <begin position="49"/>
        <end position="127"/>
    </location>
</feature>
<dbReference type="GO" id="GO:0009055">
    <property type="term" value="F:electron transfer activity"/>
    <property type="evidence" value="ECO:0007669"/>
    <property type="project" value="InterPro"/>
</dbReference>
<dbReference type="InterPro" id="IPR009056">
    <property type="entry name" value="Cyt_c-like_dom"/>
</dbReference>
<dbReference type="GO" id="GO:0046872">
    <property type="term" value="F:metal ion binding"/>
    <property type="evidence" value="ECO:0007669"/>
    <property type="project" value="UniProtKB-KW"/>
</dbReference>
<dbReference type="InterPro" id="IPR046476">
    <property type="entry name" value="DUF6797"/>
</dbReference>
<dbReference type="Pfam" id="PF00034">
    <property type="entry name" value="Cytochrom_C"/>
    <property type="match status" value="1"/>
</dbReference>
<proteinExistence type="predicted"/>
<keyword evidence="4" id="KW-0812">Transmembrane</keyword>
<dbReference type="Gene3D" id="1.10.760.10">
    <property type="entry name" value="Cytochrome c-like domain"/>
    <property type="match status" value="1"/>
</dbReference>
<protein>
    <recommendedName>
        <fullName evidence="5">Cytochrome c domain-containing protein</fullName>
    </recommendedName>
</protein>
<evidence type="ECO:0000256" key="3">
    <source>
        <dbReference type="ARBA" id="ARBA00023004"/>
    </source>
</evidence>
<evidence type="ECO:0000313" key="6">
    <source>
        <dbReference type="EMBL" id="SVA32557.1"/>
    </source>
</evidence>
<organism evidence="6">
    <name type="scientific">marine metagenome</name>
    <dbReference type="NCBI Taxonomy" id="408172"/>
    <lineage>
        <taxon>unclassified sequences</taxon>
        <taxon>metagenomes</taxon>
        <taxon>ecological metagenomes</taxon>
    </lineage>
</organism>
<accession>A0A381UYV5</accession>
<keyword evidence="4" id="KW-1133">Transmembrane helix</keyword>
<keyword evidence="4" id="KW-0472">Membrane</keyword>
<dbReference type="PROSITE" id="PS51007">
    <property type="entry name" value="CYTC"/>
    <property type="match status" value="1"/>
</dbReference>
<name>A0A381UYV5_9ZZZZ</name>
<gene>
    <name evidence="6" type="ORF">METZ01_LOCUS85411</name>
</gene>
<dbReference type="Pfam" id="PF20601">
    <property type="entry name" value="DUF6797"/>
    <property type="match status" value="1"/>
</dbReference>
<dbReference type="AlphaFoldDB" id="A0A381UYV5"/>
<evidence type="ECO:0000256" key="4">
    <source>
        <dbReference type="SAM" id="Phobius"/>
    </source>
</evidence>
<dbReference type="EMBL" id="UINC01007302">
    <property type="protein sequence ID" value="SVA32557.1"/>
    <property type="molecule type" value="Genomic_DNA"/>
</dbReference>
<evidence type="ECO:0000256" key="2">
    <source>
        <dbReference type="ARBA" id="ARBA00022723"/>
    </source>
</evidence>
<feature type="non-terminal residue" evidence="6">
    <location>
        <position position="403"/>
    </location>
</feature>
<evidence type="ECO:0000259" key="5">
    <source>
        <dbReference type="PROSITE" id="PS51007"/>
    </source>
</evidence>
<reference evidence="6" key="1">
    <citation type="submission" date="2018-05" db="EMBL/GenBank/DDBJ databases">
        <authorList>
            <person name="Lanie J.A."/>
            <person name="Ng W.-L."/>
            <person name="Kazmierczak K.M."/>
            <person name="Andrzejewski T.M."/>
            <person name="Davidsen T.M."/>
            <person name="Wayne K.J."/>
            <person name="Tettelin H."/>
            <person name="Glass J.I."/>
            <person name="Rusch D."/>
            <person name="Podicherti R."/>
            <person name="Tsui H.-C.T."/>
            <person name="Winkler M.E."/>
        </authorList>
    </citation>
    <scope>NUCLEOTIDE SEQUENCE</scope>
</reference>
<sequence length="403" mass="45397">MQFSYRVTLWIVNGALLAIILVSASALIAQQSNDEDVDHAGIIRSWTDANRERGRKIYDLHCYGCHGYDGTSRLPDARSFNTEELRAGSDPYNMWLTLTEGFGQMVPQTQYTPQERYDVVHFIREALIRGRNRDQYFEITDEYLASLPEGTRKVDLAVLETHPRDYGPVLTSQFRREVNRAMSFDLGQDVFVTYDLHRMRQHHAWDGFLNLTETQHMRYRGERQPYPDGEPLAGLQEYYWAFGDEFEPAPEVSLMAGLENSKSMGPTDPELINYHGHYLDGRTATWSFSVLGREILDRPRAHRMDHFLVLENVIRVAPGNTALRLTVGELEVAADIAGIVPDNREISGGLEPTGPAGDHWVIAAEGQPGGIGRFTAATVGGNTDGLRWEVTKGHRLGLHIPAS</sequence>
<keyword evidence="3" id="KW-0408">Iron</keyword>
<keyword evidence="2" id="KW-0479">Metal-binding</keyword>
<dbReference type="GO" id="GO:0020037">
    <property type="term" value="F:heme binding"/>
    <property type="evidence" value="ECO:0007669"/>
    <property type="project" value="InterPro"/>
</dbReference>
<evidence type="ECO:0000256" key="1">
    <source>
        <dbReference type="ARBA" id="ARBA00022617"/>
    </source>
</evidence>
<keyword evidence="1" id="KW-0349">Heme</keyword>
<dbReference type="InterPro" id="IPR036909">
    <property type="entry name" value="Cyt_c-like_dom_sf"/>
</dbReference>